<evidence type="ECO:0000313" key="2">
    <source>
        <dbReference type="EMBL" id="CAK9312660.1"/>
    </source>
</evidence>
<dbReference type="Gene3D" id="3.40.50.12780">
    <property type="entry name" value="N-terminal domain of ligase-like"/>
    <property type="match status" value="1"/>
</dbReference>
<gene>
    <name evidence="2" type="ORF">CITCOLO1_LOCUS4356</name>
</gene>
<organism evidence="2 3">
    <name type="scientific">Citrullus colocynthis</name>
    <name type="common">colocynth</name>
    <dbReference type="NCBI Taxonomy" id="252529"/>
    <lineage>
        <taxon>Eukaryota</taxon>
        <taxon>Viridiplantae</taxon>
        <taxon>Streptophyta</taxon>
        <taxon>Embryophyta</taxon>
        <taxon>Tracheophyta</taxon>
        <taxon>Spermatophyta</taxon>
        <taxon>Magnoliopsida</taxon>
        <taxon>eudicotyledons</taxon>
        <taxon>Gunneridae</taxon>
        <taxon>Pentapetalae</taxon>
        <taxon>rosids</taxon>
        <taxon>fabids</taxon>
        <taxon>Cucurbitales</taxon>
        <taxon>Cucurbitaceae</taxon>
        <taxon>Benincaseae</taxon>
        <taxon>Citrullus</taxon>
    </lineage>
</organism>
<dbReference type="CDD" id="cd05931">
    <property type="entry name" value="FAAL"/>
    <property type="match status" value="1"/>
</dbReference>
<dbReference type="PANTHER" id="PTHR22754:SF40">
    <property type="entry name" value="OS01G0636300 PROTEIN"/>
    <property type="match status" value="1"/>
</dbReference>
<proteinExistence type="predicted"/>
<dbReference type="EMBL" id="OZ021745">
    <property type="protein sequence ID" value="CAK9312660.1"/>
    <property type="molecule type" value="Genomic_DNA"/>
</dbReference>
<dbReference type="InterPro" id="IPR045851">
    <property type="entry name" value="AMP-bd_C_sf"/>
</dbReference>
<dbReference type="InterPro" id="IPR042099">
    <property type="entry name" value="ANL_N_sf"/>
</dbReference>
<sequence>MLYENFDPLFPDQPVVDRYLPVWASLPAFRSKPAFIWSEDGTADALNEGSFLTYRQLHDSVQLISDQLLRQLRRRDTVIVLCSAGLELVQLIYGCQRAGLVSVPISPPDPFLENENCQHLARALSQTKPRAAIAHQSYINTVFGYLSSSSTDKKLALLLQNVQWISMDSLKQPHKEAEINQNKYQPILYHSSSYYGCKPEETYLIQYTSGATAIPKPVVITAGAAAHNVRAARKAYDLNPNDVIVSWLPQYHDCGLMFLLLTVITGATCVLTSPISFVTRPTTWLHLITAFKATCTPVPSFTLPLVLKRVKEESPLIRGLDLRSMRNLILINEPIYRSAVEEFVEVFKAVGLDPGCVSPSYGLAENCTFVSTAWCGGDRRWWFPTMPSYRKLLPSARLKDGWCREIEVVVVNGETGEVVEDGVEGEIWVSSPSNASGYLDHPSVTRETFHSKINNKSSPNFVRTGDRGVIKGADRFLFVIGRCSDVIEFNNHEIHPHYIESIAYNNSSAYLRGGCIAAVKISDTIALVAEMQRDDKNDAGLLRKICEEIRKALLIEEGIELGVVVLVKRGNVPKTTSGKVKRWAVKEKLDGGGFGVLMAVKFDKNCDVLKDSERKEEFRTRPLLPSLL</sequence>
<keyword evidence="3" id="KW-1185">Reference proteome</keyword>
<reference evidence="2 3" key="1">
    <citation type="submission" date="2024-03" db="EMBL/GenBank/DDBJ databases">
        <authorList>
            <person name="Gkanogiannis A."/>
            <person name="Becerra Lopez-Lavalle L."/>
        </authorList>
    </citation>
    <scope>NUCLEOTIDE SEQUENCE [LARGE SCALE GENOMIC DNA]</scope>
</reference>
<accession>A0ABP0XWW4</accession>
<evidence type="ECO:0000313" key="3">
    <source>
        <dbReference type="Proteomes" id="UP001642487"/>
    </source>
</evidence>
<dbReference type="InterPro" id="IPR040097">
    <property type="entry name" value="FAAL/FAAC"/>
</dbReference>
<protein>
    <recommendedName>
        <fullName evidence="1">AMP-dependent synthetase/ligase domain-containing protein</fullName>
    </recommendedName>
</protein>
<feature type="domain" description="AMP-dependent synthetase/ligase" evidence="1">
    <location>
        <begin position="31"/>
        <end position="439"/>
    </location>
</feature>
<name>A0ABP0XWW4_9ROSI</name>
<dbReference type="Proteomes" id="UP001642487">
    <property type="component" value="Chromosome 11"/>
</dbReference>
<dbReference type="Pfam" id="PF00501">
    <property type="entry name" value="AMP-binding"/>
    <property type="match status" value="1"/>
</dbReference>
<dbReference type="Gene3D" id="3.30.300.30">
    <property type="match status" value="1"/>
</dbReference>
<dbReference type="PANTHER" id="PTHR22754">
    <property type="entry name" value="DISCO-INTERACTING PROTEIN 2 DIP2 -RELATED"/>
    <property type="match status" value="1"/>
</dbReference>
<dbReference type="SUPFAM" id="SSF56801">
    <property type="entry name" value="Acetyl-CoA synthetase-like"/>
    <property type="match status" value="1"/>
</dbReference>
<evidence type="ECO:0000259" key="1">
    <source>
        <dbReference type="Pfam" id="PF00501"/>
    </source>
</evidence>
<dbReference type="InterPro" id="IPR000873">
    <property type="entry name" value="AMP-dep_synth/lig_dom"/>
</dbReference>